<feature type="region of interest" description="Disordered" evidence="1">
    <location>
        <begin position="208"/>
        <end position="241"/>
    </location>
</feature>
<sequence length="241" mass="26575">MSATSIRNPIEPLERKDIRSAGLGFKHDKDKREKWGNGIRPASGVRVDWNDELLSASNEAQAIKIRPQKQWSQMATDHKSHANKTPKPSGGSYDSRTRMHHKAAAVVEANDHTNSTLSKSLFDLLPQHFNNTESPIQVALRESAALADGDILYSFDNKGPSPGDKGRRVDLGGLVDLAEQKWINKKTEDIIKGEYEVLDTSGETVLLKSKGKKSPKQKAAKAERVTPQAGLDDDFEIIDAP</sequence>
<name>A0A1E1KJ12_9HELO</name>
<keyword evidence="3" id="KW-1185">Reference proteome</keyword>
<dbReference type="Proteomes" id="UP000178912">
    <property type="component" value="Unassembled WGS sequence"/>
</dbReference>
<feature type="region of interest" description="Disordered" evidence="1">
    <location>
        <begin position="1"/>
        <end position="42"/>
    </location>
</feature>
<evidence type="ECO:0000313" key="2">
    <source>
        <dbReference type="EMBL" id="CZS96794.1"/>
    </source>
</evidence>
<accession>A0A1E1KJ12</accession>
<dbReference type="EMBL" id="FJUX01000028">
    <property type="protein sequence ID" value="CZS96794.1"/>
    <property type="molecule type" value="Genomic_DNA"/>
</dbReference>
<proteinExistence type="predicted"/>
<evidence type="ECO:0000313" key="3">
    <source>
        <dbReference type="Proteomes" id="UP000178912"/>
    </source>
</evidence>
<organism evidence="2 3">
    <name type="scientific">Rhynchosporium agropyri</name>
    <dbReference type="NCBI Taxonomy" id="914238"/>
    <lineage>
        <taxon>Eukaryota</taxon>
        <taxon>Fungi</taxon>
        <taxon>Dikarya</taxon>
        <taxon>Ascomycota</taxon>
        <taxon>Pezizomycotina</taxon>
        <taxon>Leotiomycetes</taxon>
        <taxon>Helotiales</taxon>
        <taxon>Ploettnerulaceae</taxon>
        <taxon>Rhynchosporium</taxon>
    </lineage>
</organism>
<dbReference type="AlphaFoldDB" id="A0A1E1KJ12"/>
<reference evidence="3" key="1">
    <citation type="submission" date="2016-03" db="EMBL/GenBank/DDBJ databases">
        <authorList>
            <person name="Guldener U."/>
        </authorList>
    </citation>
    <scope>NUCLEOTIDE SEQUENCE [LARGE SCALE GENOMIC DNA]</scope>
    <source>
        <strain evidence="3">04CH-RAC-A.6.1</strain>
    </source>
</reference>
<evidence type="ECO:0000256" key="1">
    <source>
        <dbReference type="SAM" id="MobiDB-lite"/>
    </source>
</evidence>
<feature type="compositionally biased region" description="Acidic residues" evidence="1">
    <location>
        <begin position="231"/>
        <end position="241"/>
    </location>
</feature>
<feature type="compositionally biased region" description="Basic residues" evidence="1">
    <location>
        <begin position="209"/>
        <end position="219"/>
    </location>
</feature>
<feature type="compositionally biased region" description="Basic and acidic residues" evidence="1">
    <location>
        <begin position="12"/>
        <end position="35"/>
    </location>
</feature>
<gene>
    <name evidence="2" type="ORF">RAG0_05982</name>
</gene>
<feature type="region of interest" description="Disordered" evidence="1">
    <location>
        <begin position="60"/>
        <end position="98"/>
    </location>
</feature>
<protein>
    <submittedName>
        <fullName evidence="2">Uncharacterized protein</fullName>
    </submittedName>
</protein>
<dbReference type="OrthoDB" id="5153521at2759"/>